<name>A0A9P8TMT7_WICPI</name>
<reference evidence="1" key="2">
    <citation type="submission" date="2021-01" db="EMBL/GenBank/DDBJ databases">
        <authorList>
            <person name="Schikora-Tamarit M.A."/>
        </authorList>
    </citation>
    <scope>NUCLEOTIDE SEQUENCE</scope>
    <source>
        <strain evidence="1">CBS2887</strain>
    </source>
</reference>
<evidence type="ECO:0000313" key="2">
    <source>
        <dbReference type="Proteomes" id="UP000774326"/>
    </source>
</evidence>
<dbReference type="EMBL" id="JAEUBG010002048">
    <property type="protein sequence ID" value="KAH3685368.1"/>
    <property type="molecule type" value="Genomic_DNA"/>
</dbReference>
<dbReference type="Proteomes" id="UP000774326">
    <property type="component" value="Unassembled WGS sequence"/>
</dbReference>
<accession>A0A9P8TMT7</accession>
<reference evidence="1" key="1">
    <citation type="journal article" date="2021" name="Open Biol.">
        <title>Shared evolutionary footprints suggest mitochondrial oxidative damage underlies multiple complex I losses in fungi.</title>
        <authorList>
            <person name="Schikora-Tamarit M.A."/>
            <person name="Marcet-Houben M."/>
            <person name="Nosek J."/>
            <person name="Gabaldon T."/>
        </authorList>
    </citation>
    <scope>NUCLEOTIDE SEQUENCE</scope>
    <source>
        <strain evidence="1">CBS2887</strain>
    </source>
</reference>
<organism evidence="1 2">
    <name type="scientific">Wickerhamomyces pijperi</name>
    <name type="common">Yeast</name>
    <name type="synonym">Pichia pijperi</name>
    <dbReference type="NCBI Taxonomy" id="599730"/>
    <lineage>
        <taxon>Eukaryota</taxon>
        <taxon>Fungi</taxon>
        <taxon>Dikarya</taxon>
        <taxon>Ascomycota</taxon>
        <taxon>Saccharomycotina</taxon>
        <taxon>Saccharomycetes</taxon>
        <taxon>Phaffomycetales</taxon>
        <taxon>Wickerhamomycetaceae</taxon>
        <taxon>Wickerhamomyces</taxon>
    </lineage>
</organism>
<evidence type="ECO:0000313" key="1">
    <source>
        <dbReference type="EMBL" id="KAH3685368.1"/>
    </source>
</evidence>
<keyword evidence="2" id="KW-1185">Reference proteome</keyword>
<sequence length="117" mass="12608">MKASAGIIAIVDSEVALAMICGHSSETDGVGSVFWKLSTLSRCVKKGDLVGVSYVSFKLREGIPLLSITKGNLPLMDGDWFELKYILCWSSSSCSVNSERILIRDESGLPVFTSLSS</sequence>
<gene>
    <name evidence="1" type="ORF">WICPIJ_003653</name>
</gene>
<comment type="caution">
    <text evidence="1">The sequence shown here is derived from an EMBL/GenBank/DDBJ whole genome shotgun (WGS) entry which is preliminary data.</text>
</comment>
<dbReference type="AlphaFoldDB" id="A0A9P8TMT7"/>
<protein>
    <submittedName>
        <fullName evidence="1">Uncharacterized protein</fullName>
    </submittedName>
</protein>
<proteinExistence type="predicted"/>